<sequence length="161" mass="17764">MSDSAGCSSISTCFACFPPLHALPAAAPGHSMIISHKDKYVVAGYMGMSWDLDSPSLRCCTSHSAWCAHPFSPGRARAARHESSLTRPWATWCVLSGFRSWTGSRTIRSDSASRALALSARHRRPWEGLGDPWWGFRRCLVLVRVCPMEKICIGTVNHCLK</sequence>
<proteinExistence type="predicted"/>
<accession>A0AAE0NVE1</accession>
<gene>
    <name evidence="1" type="ORF">B0T20DRAFT_103204</name>
</gene>
<evidence type="ECO:0000313" key="2">
    <source>
        <dbReference type="Proteomes" id="UP001281003"/>
    </source>
</evidence>
<comment type="caution">
    <text evidence="1">The sequence shown here is derived from an EMBL/GenBank/DDBJ whole genome shotgun (WGS) entry which is preliminary data.</text>
</comment>
<reference evidence="1" key="1">
    <citation type="journal article" date="2023" name="Mol. Phylogenet. Evol.">
        <title>Genome-scale phylogeny and comparative genomics of the fungal order Sordariales.</title>
        <authorList>
            <person name="Hensen N."/>
            <person name="Bonometti L."/>
            <person name="Westerberg I."/>
            <person name="Brannstrom I.O."/>
            <person name="Guillou S."/>
            <person name="Cros-Aarteil S."/>
            <person name="Calhoun S."/>
            <person name="Haridas S."/>
            <person name="Kuo A."/>
            <person name="Mondo S."/>
            <person name="Pangilinan J."/>
            <person name="Riley R."/>
            <person name="LaButti K."/>
            <person name="Andreopoulos B."/>
            <person name="Lipzen A."/>
            <person name="Chen C."/>
            <person name="Yan M."/>
            <person name="Daum C."/>
            <person name="Ng V."/>
            <person name="Clum A."/>
            <person name="Steindorff A."/>
            <person name="Ohm R.A."/>
            <person name="Martin F."/>
            <person name="Silar P."/>
            <person name="Natvig D.O."/>
            <person name="Lalanne C."/>
            <person name="Gautier V."/>
            <person name="Ament-Velasquez S.L."/>
            <person name="Kruys A."/>
            <person name="Hutchinson M.I."/>
            <person name="Powell A.J."/>
            <person name="Barry K."/>
            <person name="Miller A.N."/>
            <person name="Grigoriev I.V."/>
            <person name="Debuchy R."/>
            <person name="Gladieux P."/>
            <person name="Hiltunen Thoren M."/>
            <person name="Johannesson H."/>
        </authorList>
    </citation>
    <scope>NUCLEOTIDE SEQUENCE</scope>
    <source>
        <strain evidence="1">FGSC 1904</strain>
    </source>
</reference>
<dbReference type="Proteomes" id="UP001281003">
    <property type="component" value="Unassembled WGS sequence"/>
</dbReference>
<dbReference type="EMBL" id="JAUTDP010000016">
    <property type="protein sequence ID" value="KAK3388274.1"/>
    <property type="molecule type" value="Genomic_DNA"/>
</dbReference>
<keyword evidence="2" id="KW-1185">Reference proteome</keyword>
<reference evidence="1" key="2">
    <citation type="submission" date="2023-07" db="EMBL/GenBank/DDBJ databases">
        <authorList>
            <consortium name="Lawrence Berkeley National Laboratory"/>
            <person name="Haridas S."/>
            <person name="Hensen N."/>
            <person name="Bonometti L."/>
            <person name="Westerberg I."/>
            <person name="Brannstrom I.O."/>
            <person name="Guillou S."/>
            <person name="Cros-Aarteil S."/>
            <person name="Calhoun S."/>
            <person name="Kuo A."/>
            <person name="Mondo S."/>
            <person name="Pangilinan J."/>
            <person name="Riley R."/>
            <person name="LaButti K."/>
            <person name="Andreopoulos B."/>
            <person name="Lipzen A."/>
            <person name="Chen C."/>
            <person name="Yanf M."/>
            <person name="Daum C."/>
            <person name="Ng V."/>
            <person name="Clum A."/>
            <person name="Steindorff A."/>
            <person name="Ohm R."/>
            <person name="Martin F."/>
            <person name="Silar P."/>
            <person name="Natvig D."/>
            <person name="Lalanne C."/>
            <person name="Gautier V."/>
            <person name="Ament-velasquez S.L."/>
            <person name="Kruys A."/>
            <person name="Hutchinson M.I."/>
            <person name="Powell A.J."/>
            <person name="Barry K."/>
            <person name="Miller A.N."/>
            <person name="Grigoriev I.V."/>
            <person name="Debuchy R."/>
            <person name="Gladieux P."/>
            <person name="Thoren M.H."/>
            <person name="Johannesson H."/>
        </authorList>
    </citation>
    <scope>NUCLEOTIDE SEQUENCE</scope>
    <source>
        <strain evidence="1">FGSC 1904</strain>
    </source>
</reference>
<protein>
    <submittedName>
        <fullName evidence="1">Uncharacterized protein</fullName>
    </submittedName>
</protein>
<name>A0AAE0NVE1_SORBR</name>
<dbReference type="AlphaFoldDB" id="A0AAE0NVE1"/>
<organism evidence="1 2">
    <name type="scientific">Sordaria brevicollis</name>
    <dbReference type="NCBI Taxonomy" id="83679"/>
    <lineage>
        <taxon>Eukaryota</taxon>
        <taxon>Fungi</taxon>
        <taxon>Dikarya</taxon>
        <taxon>Ascomycota</taxon>
        <taxon>Pezizomycotina</taxon>
        <taxon>Sordariomycetes</taxon>
        <taxon>Sordariomycetidae</taxon>
        <taxon>Sordariales</taxon>
        <taxon>Sordariaceae</taxon>
        <taxon>Sordaria</taxon>
    </lineage>
</organism>
<evidence type="ECO:0000313" key="1">
    <source>
        <dbReference type="EMBL" id="KAK3388274.1"/>
    </source>
</evidence>